<name>A0A9D1RE53_9FIRM</name>
<gene>
    <name evidence="2" type="ORF">IAA48_04720</name>
</gene>
<sequence>MNVRKRFLSVFLSLVLCFVSFFGMFSTSVFAATSGSCGATGSSVSWSYDSGTKTLTITGTGAIRDYSNLQAGSGRVPWYDYREECEYVVIGEGVTRIGDHSFSSMPALQSASMPSTLEEIGERAFMDCTALADCKFPASLKVIEGYAFQNTTSLEDVDFPEGLTTIRELAFNGSGIKEVVFPDSLTSLGMRQGTFGIEYEFGSVFKDCLKLESVTFGTGLTATGINNFEGCTTLREVDFGSSITTISSSSFFGTFITTLVIPETVTTIETLAFANIGTLSHVYIYNSECDINTLLDSDAFNGSQQTVVFHGHSQSTTQAYAEEHSYAFVSIDDCAHSNMYADVTLEATCTTEGSQHIICQDCGALIRTEVIAALGHDFVTDSTVDNTEIDGHTYEYQTCSRCGTENTVTTHSEWVEGYYTINYTREPTCTSTGLGTYSCNICGRNGLVPAVVPALGHTIENYTSISPATCTQDGYQTGVCARCGETVTVTLPATGHSEELISTSTAEDGSHTYNEYRCTTCGAERSECVHNAWVESYYTEDVVSPVSCTSAGSIERTCTVDGCTHVETITQAPLGHEFDGGVVTVEPTCTEAGTTTITCQNCGTSYDLPFPSALGHDYSEDSVLQEPTCTTIGTGQHKCSRCDSSTTYQIPALGHDIENAADYTVTEQPNCTVAGVAAGTCANCGEYVEVEIPSGGHVYDPESRVVVTEPTCEAEGLARETCSVCGAQQEVTIPATGHTYRYDRHTTGSLVSTWLTYKCTVCGAEQDEAQTTVQLSFMLYFNEKREDVTNGYLYDVNYDGYINSRDYAIILQYAG</sequence>
<feature type="signal peptide" evidence="1">
    <location>
        <begin position="1"/>
        <end position="31"/>
    </location>
</feature>
<evidence type="ECO:0000313" key="2">
    <source>
        <dbReference type="EMBL" id="HIW85780.1"/>
    </source>
</evidence>
<dbReference type="InterPro" id="IPR026906">
    <property type="entry name" value="LRR_5"/>
</dbReference>
<reference evidence="2" key="1">
    <citation type="journal article" date="2021" name="PeerJ">
        <title>Extensive microbial diversity within the chicken gut microbiome revealed by metagenomics and culture.</title>
        <authorList>
            <person name="Gilroy R."/>
            <person name="Ravi A."/>
            <person name="Getino M."/>
            <person name="Pursley I."/>
            <person name="Horton D.L."/>
            <person name="Alikhan N.F."/>
            <person name="Baker D."/>
            <person name="Gharbi K."/>
            <person name="Hall N."/>
            <person name="Watson M."/>
            <person name="Adriaenssens E.M."/>
            <person name="Foster-Nyarko E."/>
            <person name="Jarju S."/>
            <person name="Secka A."/>
            <person name="Antonio M."/>
            <person name="Oren A."/>
            <person name="Chaudhuri R.R."/>
            <person name="La Ragione R."/>
            <person name="Hildebrand F."/>
            <person name="Pallen M.J."/>
        </authorList>
    </citation>
    <scope>NUCLEOTIDE SEQUENCE</scope>
    <source>
        <strain evidence="2">421</strain>
    </source>
</reference>
<accession>A0A9D1RE53</accession>
<reference evidence="2" key="2">
    <citation type="submission" date="2021-04" db="EMBL/GenBank/DDBJ databases">
        <authorList>
            <person name="Gilroy R."/>
        </authorList>
    </citation>
    <scope>NUCLEOTIDE SEQUENCE</scope>
    <source>
        <strain evidence="2">421</strain>
    </source>
</reference>
<dbReference type="InterPro" id="IPR032675">
    <property type="entry name" value="LRR_dom_sf"/>
</dbReference>
<protein>
    <submittedName>
        <fullName evidence="2">Leucine-rich repeat protein</fullName>
    </submittedName>
</protein>
<dbReference type="Proteomes" id="UP000824205">
    <property type="component" value="Unassembled WGS sequence"/>
</dbReference>
<dbReference type="AlphaFoldDB" id="A0A9D1RE53"/>
<evidence type="ECO:0000256" key="1">
    <source>
        <dbReference type="SAM" id="SignalP"/>
    </source>
</evidence>
<dbReference type="PANTHER" id="PTHR45661">
    <property type="entry name" value="SURFACE ANTIGEN"/>
    <property type="match status" value="1"/>
</dbReference>
<comment type="caution">
    <text evidence="2">The sequence shown here is derived from an EMBL/GenBank/DDBJ whole genome shotgun (WGS) entry which is preliminary data.</text>
</comment>
<dbReference type="InterPro" id="IPR053139">
    <property type="entry name" value="Surface_bspA-like"/>
</dbReference>
<dbReference type="SUPFAM" id="SSF52058">
    <property type="entry name" value="L domain-like"/>
    <property type="match status" value="1"/>
</dbReference>
<evidence type="ECO:0000313" key="3">
    <source>
        <dbReference type="Proteomes" id="UP000824205"/>
    </source>
</evidence>
<dbReference type="PANTHER" id="PTHR45661:SF3">
    <property type="entry name" value="IG-LIKE DOMAIN-CONTAINING PROTEIN"/>
    <property type="match status" value="1"/>
</dbReference>
<feature type="chain" id="PRO_5039191491" evidence="1">
    <location>
        <begin position="32"/>
        <end position="815"/>
    </location>
</feature>
<dbReference type="EMBL" id="DXGE01000019">
    <property type="protein sequence ID" value="HIW85780.1"/>
    <property type="molecule type" value="Genomic_DNA"/>
</dbReference>
<organism evidence="2 3">
    <name type="scientific">Candidatus Eubacterium faecipullorum</name>
    <dbReference type="NCBI Taxonomy" id="2838571"/>
    <lineage>
        <taxon>Bacteria</taxon>
        <taxon>Bacillati</taxon>
        <taxon>Bacillota</taxon>
        <taxon>Clostridia</taxon>
        <taxon>Eubacteriales</taxon>
        <taxon>Eubacteriaceae</taxon>
        <taxon>Eubacterium</taxon>
    </lineage>
</organism>
<keyword evidence="1" id="KW-0732">Signal</keyword>
<dbReference type="Pfam" id="PF13306">
    <property type="entry name" value="LRR_5"/>
    <property type="match status" value="2"/>
</dbReference>
<dbReference type="Gene3D" id="3.80.10.10">
    <property type="entry name" value="Ribonuclease Inhibitor"/>
    <property type="match status" value="1"/>
</dbReference>
<proteinExistence type="predicted"/>